<reference evidence="11 12" key="1">
    <citation type="submission" date="2013-06" db="EMBL/GenBank/DDBJ databases">
        <title>Rumen cellulosomics: divergent fiber-degrading strategies revealed by comparative genome-wide analysis of six Ruminococcal strains.</title>
        <authorList>
            <person name="Dassa B."/>
            <person name="Borovok I."/>
            <person name="Lamed R."/>
            <person name="Flint H."/>
            <person name="Yeoman C.J."/>
            <person name="White B."/>
            <person name="Bayer E.A."/>
        </authorList>
    </citation>
    <scope>NUCLEOTIDE SEQUENCE [LARGE SCALE GENOMIC DNA]</scope>
    <source>
        <strain evidence="11 12">SY3</strain>
    </source>
</reference>
<gene>
    <name evidence="9" type="primary">secE</name>
    <name evidence="11" type="ORF">RASY3_02010</name>
</gene>
<comment type="caution">
    <text evidence="11">The sequence shown here is derived from an EMBL/GenBank/DDBJ whole genome shotgun (WGS) entry which is preliminary data.</text>
</comment>
<keyword evidence="4 9" id="KW-0812">Transmembrane</keyword>
<evidence type="ECO:0000256" key="6">
    <source>
        <dbReference type="ARBA" id="ARBA00022989"/>
    </source>
</evidence>
<dbReference type="PATRIC" id="fig|1341156.4.peg.124"/>
<keyword evidence="12" id="KW-1185">Reference proteome</keyword>
<dbReference type="EMBL" id="JEOB01000001">
    <property type="protein sequence ID" value="EXM40606.1"/>
    <property type="molecule type" value="Genomic_DNA"/>
</dbReference>
<protein>
    <recommendedName>
        <fullName evidence="9">Protein translocase subunit SecE</fullName>
    </recommendedName>
</protein>
<dbReference type="GO" id="GO:0005886">
    <property type="term" value="C:plasma membrane"/>
    <property type="evidence" value="ECO:0007669"/>
    <property type="project" value="UniProtKB-SubCell"/>
</dbReference>
<dbReference type="GO" id="GO:0009306">
    <property type="term" value="P:protein secretion"/>
    <property type="evidence" value="ECO:0007669"/>
    <property type="project" value="UniProtKB-UniRule"/>
</dbReference>
<feature type="region of interest" description="Disordered" evidence="10">
    <location>
        <begin position="1"/>
        <end position="22"/>
    </location>
</feature>
<dbReference type="Gene3D" id="1.20.5.1030">
    <property type="entry name" value="Preprotein translocase secy subunit"/>
    <property type="match status" value="1"/>
</dbReference>
<evidence type="ECO:0000256" key="3">
    <source>
        <dbReference type="ARBA" id="ARBA00022475"/>
    </source>
</evidence>
<dbReference type="GO" id="GO:0065002">
    <property type="term" value="P:intracellular protein transmembrane transport"/>
    <property type="evidence" value="ECO:0007669"/>
    <property type="project" value="UniProtKB-UniRule"/>
</dbReference>
<comment type="similarity">
    <text evidence="9">Belongs to the SecE/SEC61-gamma family.</text>
</comment>
<evidence type="ECO:0000256" key="9">
    <source>
        <dbReference type="HAMAP-Rule" id="MF_00422"/>
    </source>
</evidence>
<keyword evidence="6 9" id="KW-1133">Transmembrane helix</keyword>
<dbReference type="HAMAP" id="MF_00422">
    <property type="entry name" value="SecE"/>
    <property type="match status" value="1"/>
</dbReference>
<proteinExistence type="inferred from homology"/>
<evidence type="ECO:0000313" key="12">
    <source>
        <dbReference type="Proteomes" id="UP000021369"/>
    </source>
</evidence>
<evidence type="ECO:0000256" key="8">
    <source>
        <dbReference type="ARBA" id="ARBA00023136"/>
    </source>
</evidence>
<dbReference type="Pfam" id="PF00584">
    <property type="entry name" value="SecE"/>
    <property type="match status" value="1"/>
</dbReference>
<feature type="transmembrane region" description="Helical" evidence="9">
    <location>
        <begin position="46"/>
        <end position="67"/>
    </location>
</feature>
<evidence type="ECO:0000256" key="2">
    <source>
        <dbReference type="ARBA" id="ARBA00022448"/>
    </source>
</evidence>
<evidence type="ECO:0000256" key="4">
    <source>
        <dbReference type="ARBA" id="ARBA00022692"/>
    </source>
</evidence>
<keyword evidence="7 9" id="KW-0811">Translocation</keyword>
<dbReference type="RefSeq" id="WP_037284700.1">
    <property type="nucleotide sequence ID" value="NZ_JEOB01000001.1"/>
</dbReference>
<evidence type="ECO:0000256" key="5">
    <source>
        <dbReference type="ARBA" id="ARBA00022927"/>
    </source>
</evidence>
<dbReference type="PANTHER" id="PTHR33910:SF1">
    <property type="entry name" value="PROTEIN TRANSLOCASE SUBUNIT SECE"/>
    <property type="match status" value="1"/>
</dbReference>
<dbReference type="GO" id="GO:0008320">
    <property type="term" value="F:protein transmembrane transporter activity"/>
    <property type="evidence" value="ECO:0007669"/>
    <property type="project" value="UniProtKB-UniRule"/>
</dbReference>
<keyword evidence="8 9" id="KW-0472">Membrane</keyword>
<keyword evidence="2 9" id="KW-0813">Transport</keyword>
<dbReference type="InterPro" id="IPR038379">
    <property type="entry name" value="SecE_sf"/>
</dbReference>
<keyword evidence="3 9" id="KW-1003">Cell membrane</keyword>
<dbReference type="Proteomes" id="UP000021369">
    <property type="component" value="Unassembled WGS sequence"/>
</dbReference>
<comment type="subcellular location">
    <subcellularLocation>
        <location evidence="9">Cell membrane</location>
        <topology evidence="9">Single-pass membrane protein</topology>
    </subcellularLocation>
    <subcellularLocation>
        <location evidence="1">Membrane</location>
    </subcellularLocation>
</comment>
<evidence type="ECO:0000256" key="7">
    <source>
        <dbReference type="ARBA" id="ARBA00023010"/>
    </source>
</evidence>
<dbReference type="GO" id="GO:0043952">
    <property type="term" value="P:protein transport by the Sec complex"/>
    <property type="evidence" value="ECO:0007669"/>
    <property type="project" value="UniProtKB-UniRule"/>
</dbReference>
<dbReference type="InterPro" id="IPR001901">
    <property type="entry name" value="Translocase_SecE/Sec61-g"/>
</dbReference>
<keyword evidence="5 9" id="KW-0653">Protein transport</keyword>
<evidence type="ECO:0000313" key="11">
    <source>
        <dbReference type="EMBL" id="EXM40606.1"/>
    </source>
</evidence>
<dbReference type="PANTHER" id="PTHR33910">
    <property type="entry name" value="PROTEIN TRANSLOCASE SUBUNIT SECE"/>
    <property type="match status" value="1"/>
</dbReference>
<dbReference type="AlphaFoldDB" id="A0A011VZ59"/>
<evidence type="ECO:0000256" key="10">
    <source>
        <dbReference type="SAM" id="MobiDB-lite"/>
    </source>
</evidence>
<dbReference type="InterPro" id="IPR005807">
    <property type="entry name" value="SecE_bac"/>
</dbReference>
<evidence type="ECO:0000256" key="1">
    <source>
        <dbReference type="ARBA" id="ARBA00004370"/>
    </source>
</evidence>
<dbReference type="PROSITE" id="PS01067">
    <property type="entry name" value="SECE_SEC61G"/>
    <property type="match status" value="1"/>
</dbReference>
<name>A0A011VZ59_RUMAL</name>
<comment type="function">
    <text evidence="9">Essential subunit of the Sec protein translocation channel SecYEG. Clamps together the 2 halves of SecY. May contact the channel plug during translocation.</text>
</comment>
<dbReference type="GO" id="GO:0006605">
    <property type="term" value="P:protein targeting"/>
    <property type="evidence" value="ECO:0007669"/>
    <property type="project" value="UniProtKB-UniRule"/>
</dbReference>
<accession>A0A011VZ59</accession>
<comment type="subunit">
    <text evidence="9">Component of the Sec protein translocase complex. Heterotrimer consisting of SecY, SecE and SecG subunits. The heterotrimers can form oligomers, although 1 heterotrimer is thought to be able to translocate proteins. Interacts with the ribosome. Interacts with SecDF, and other proteins may be involved. Interacts with SecA.</text>
</comment>
<dbReference type="NCBIfam" id="TIGR00964">
    <property type="entry name" value="secE_bact"/>
    <property type="match status" value="1"/>
</dbReference>
<organism evidence="11 12">
    <name type="scientific">Ruminococcus albus SY3</name>
    <dbReference type="NCBI Taxonomy" id="1341156"/>
    <lineage>
        <taxon>Bacteria</taxon>
        <taxon>Bacillati</taxon>
        <taxon>Bacillota</taxon>
        <taxon>Clostridia</taxon>
        <taxon>Eubacteriales</taxon>
        <taxon>Oscillospiraceae</taxon>
        <taxon>Ruminococcus</taxon>
    </lineage>
</organism>
<sequence>MAKDAKDTKSKKKDAKEEKSKGGLRKYFKELRAELKKVVWPTRQQVVNNTGVVLVVMSVVGLFLFAVDTGLSYAISKLIGLGAG</sequence>